<name>A0A0R3EB51_9BRAD</name>
<organism evidence="6 7">
    <name type="scientific">Bradyrhizobium manausense</name>
    <dbReference type="NCBI Taxonomy" id="989370"/>
    <lineage>
        <taxon>Bacteria</taxon>
        <taxon>Pseudomonadati</taxon>
        <taxon>Pseudomonadota</taxon>
        <taxon>Alphaproteobacteria</taxon>
        <taxon>Hyphomicrobiales</taxon>
        <taxon>Nitrobacteraceae</taxon>
        <taxon>Bradyrhizobium</taxon>
    </lineage>
</organism>
<dbReference type="InterPro" id="IPR050498">
    <property type="entry name" value="Ycf3"/>
</dbReference>
<keyword evidence="2" id="KW-0802">TPR repeat</keyword>
<evidence type="ECO:0000313" key="6">
    <source>
        <dbReference type="EMBL" id="KRQ17742.1"/>
    </source>
</evidence>
<dbReference type="CDD" id="cd00383">
    <property type="entry name" value="trans_reg_C"/>
    <property type="match status" value="1"/>
</dbReference>
<dbReference type="InterPro" id="IPR016032">
    <property type="entry name" value="Sig_transdc_resp-reg_C-effctor"/>
</dbReference>
<dbReference type="Gene3D" id="3.40.50.10070">
    <property type="entry name" value="TolB, N-terminal domain"/>
    <property type="match status" value="1"/>
</dbReference>
<dbReference type="SMART" id="SM00028">
    <property type="entry name" value="TPR"/>
    <property type="match status" value="3"/>
</dbReference>
<dbReference type="InterPro" id="IPR001867">
    <property type="entry name" value="OmpR/PhoB-type_DNA-bd"/>
</dbReference>
<dbReference type="Proteomes" id="UP000051936">
    <property type="component" value="Unassembled WGS sequence"/>
</dbReference>
<dbReference type="SUPFAM" id="SSF48452">
    <property type="entry name" value="TPR-like"/>
    <property type="match status" value="1"/>
</dbReference>
<protein>
    <recommendedName>
        <fullName evidence="5">OmpR/PhoB-type domain-containing protein</fullName>
    </recommendedName>
</protein>
<dbReference type="PANTHER" id="PTHR44858">
    <property type="entry name" value="TETRATRICOPEPTIDE REPEAT PROTEIN 6"/>
    <property type="match status" value="1"/>
</dbReference>
<dbReference type="PROSITE" id="PS51755">
    <property type="entry name" value="OMPR_PHOB"/>
    <property type="match status" value="1"/>
</dbReference>
<dbReference type="SUPFAM" id="SSF46894">
    <property type="entry name" value="C-terminal effector domain of the bipartite response regulators"/>
    <property type="match status" value="1"/>
</dbReference>
<comment type="caution">
    <text evidence="6">The sequence shown here is derived from an EMBL/GenBank/DDBJ whole genome shotgun (WGS) entry which is preliminary data.</text>
</comment>
<dbReference type="PANTHER" id="PTHR44858:SF1">
    <property type="entry name" value="UDP-N-ACETYLGLUCOSAMINE--PEPTIDE N-ACETYLGLUCOSAMINYLTRANSFERASE SPINDLY-RELATED"/>
    <property type="match status" value="1"/>
</dbReference>
<sequence>MTVRYRFSQFEIDPGRQEVRRAGESVHIEPQVFDLIVHLVRNRDRIVSKDELIDEIWNGRVISEAALSSRINGARRALGDTGNDQLFIKTLHKRGFRFVGDVQEITNQEIPLAPVAVSTSSVPAKVSASAEVGALGDVVSESIRADAALRASIAVMPFENISGDPENDYFSYGLVEDIIRLLARNRWLSVISRHSTVAFKNRQIDPREAGQQLSVKYLVLGSVRRSRDAVRIATELVRTCDGEQLWSETYDLQLASIFEIQEEMATQISATIEPELSRVEQKLATRKAPSSLDAWDCYQRGLWNLWRFTTPGFDEAETYFQRAIEADQNFARAHGALAYVNVQRAFLDNPSDRLPRLKKALHQARASVVLDDLDCFCHCVLGRALCLTHQNDEAFAAIDLALELNPSFAQAHFAQGFNLLWHGREIEAEVLLDRATILSPRDSDLWSFHHVRSLTHFSLGEYDIAAEFARRAVRQRNVNYQAFATLAATLGLLGETAQAREAAAGLLQSKPGYSTDTAKQQLFFCKDPCFLDRYVAGLQEAGVTAG</sequence>
<dbReference type="SMART" id="SM00862">
    <property type="entry name" value="Trans_reg_C"/>
    <property type="match status" value="1"/>
</dbReference>
<dbReference type="Pfam" id="PF00486">
    <property type="entry name" value="Trans_reg_C"/>
    <property type="match status" value="1"/>
</dbReference>
<keyword evidence="7" id="KW-1185">Reference proteome</keyword>
<keyword evidence="1" id="KW-0677">Repeat</keyword>
<accession>A0A0R3EB51</accession>
<dbReference type="GO" id="GO:0003677">
    <property type="term" value="F:DNA binding"/>
    <property type="evidence" value="ECO:0007669"/>
    <property type="project" value="UniProtKB-UniRule"/>
</dbReference>
<dbReference type="EMBL" id="LJYG01000002">
    <property type="protein sequence ID" value="KRQ17742.1"/>
    <property type="molecule type" value="Genomic_DNA"/>
</dbReference>
<dbReference type="InterPro" id="IPR011990">
    <property type="entry name" value="TPR-like_helical_dom_sf"/>
</dbReference>
<reference evidence="6 7" key="1">
    <citation type="submission" date="2015-09" db="EMBL/GenBank/DDBJ databases">
        <title>Draft Genome Sequence of Bradyrhizobium manausense Strain BR 3351T, a Novel Symbiotic Nitrogen-Fixing Alphaproteobacterium Isolated from Brazilian Amazon Rain Forest.</title>
        <authorList>
            <person name="De Araujo J.L."/>
            <person name="Zilli J.E."/>
        </authorList>
    </citation>
    <scope>NUCLEOTIDE SEQUENCE [LARGE SCALE GENOMIC DNA]</scope>
    <source>
        <strain evidence="6 7">BR3351</strain>
    </source>
</reference>
<gene>
    <name evidence="6" type="ORF">AOQ71_00305</name>
</gene>
<dbReference type="OrthoDB" id="9807521at2"/>
<evidence type="ECO:0000259" key="5">
    <source>
        <dbReference type="PROSITE" id="PS51755"/>
    </source>
</evidence>
<feature type="domain" description="OmpR/PhoB-type" evidence="5">
    <location>
        <begin position="2"/>
        <end position="100"/>
    </location>
</feature>
<keyword evidence="3 4" id="KW-0238">DNA-binding</keyword>
<feature type="DNA-binding region" description="OmpR/PhoB-type" evidence="4">
    <location>
        <begin position="2"/>
        <end position="100"/>
    </location>
</feature>
<dbReference type="InterPro" id="IPR036388">
    <property type="entry name" value="WH-like_DNA-bd_sf"/>
</dbReference>
<dbReference type="STRING" id="989370.AOQ71_00305"/>
<evidence type="ECO:0000256" key="2">
    <source>
        <dbReference type="ARBA" id="ARBA00022803"/>
    </source>
</evidence>
<evidence type="ECO:0000313" key="7">
    <source>
        <dbReference type="Proteomes" id="UP000051936"/>
    </source>
</evidence>
<proteinExistence type="predicted"/>
<evidence type="ECO:0000256" key="3">
    <source>
        <dbReference type="ARBA" id="ARBA00023125"/>
    </source>
</evidence>
<dbReference type="AlphaFoldDB" id="A0A0R3EB51"/>
<dbReference type="GO" id="GO:0006355">
    <property type="term" value="P:regulation of DNA-templated transcription"/>
    <property type="evidence" value="ECO:0007669"/>
    <property type="project" value="InterPro"/>
</dbReference>
<evidence type="ECO:0000256" key="1">
    <source>
        <dbReference type="ARBA" id="ARBA00022737"/>
    </source>
</evidence>
<dbReference type="Gene3D" id="1.10.10.10">
    <property type="entry name" value="Winged helix-like DNA-binding domain superfamily/Winged helix DNA-binding domain"/>
    <property type="match status" value="1"/>
</dbReference>
<evidence type="ECO:0000256" key="4">
    <source>
        <dbReference type="PROSITE-ProRule" id="PRU01091"/>
    </source>
</evidence>
<dbReference type="InterPro" id="IPR019734">
    <property type="entry name" value="TPR_rpt"/>
</dbReference>
<dbReference type="RefSeq" id="WP_057740404.1">
    <property type="nucleotide sequence ID" value="NZ_LJYG01000002.1"/>
</dbReference>
<dbReference type="GO" id="GO:0000160">
    <property type="term" value="P:phosphorelay signal transduction system"/>
    <property type="evidence" value="ECO:0007669"/>
    <property type="project" value="InterPro"/>
</dbReference>
<dbReference type="Gene3D" id="1.25.40.10">
    <property type="entry name" value="Tetratricopeptide repeat domain"/>
    <property type="match status" value="2"/>
</dbReference>